<keyword evidence="1" id="KW-0175">Coiled coil</keyword>
<organism evidence="3 4">
    <name type="scientific">Salinibacter ruber</name>
    <dbReference type="NCBI Taxonomy" id="146919"/>
    <lineage>
        <taxon>Bacteria</taxon>
        <taxon>Pseudomonadati</taxon>
        <taxon>Rhodothermota</taxon>
        <taxon>Rhodothermia</taxon>
        <taxon>Rhodothermales</taxon>
        <taxon>Salinibacteraceae</taxon>
        <taxon>Salinibacter</taxon>
    </lineage>
</organism>
<feature type="compositionally biased region" description="Basic and acidic residues" evidence="2">
    <location>
        <begin position="87"/>
        <end position="110"/>
    </location>
</feature>
<reference evidence="3" key="1">
    <citation type="submission" date="2022-08" db="EMBL/GenBank/DDBJ databases">
        <title>Genomic Encyclopedia of Type Strains, Phase V (KMG-V): Genome sequencing to study the core and pangenomes of soil and plant-associated prokaryotes.</title>
        <authorList>
            <person name="Whitman W."/>
        </authorList>
    </citation>
    <scope>NUCLEOTIDE SEQUENCE</scope>
    <source>
        <strain evidence="3">SP3012</strain>
    </source>
</reference>
<feature type="coiled-coil region" evidence="1">
    <location>
        <begin position="13"/>
        <end position="71"/>
    </location>
</feature>
<accession>A0A9X2ZBB1</accession>
<evidence type="ECO:0000256" key="1">
    <source>
        <dbReference type="SAM" id="Coils"/>
    </source>
</evidence>
<comment type="caution">
    <text evidence="3">The sequence shown here is derived from an EMBL/GenBank/DDBJ whole genome shotgun (WGS) entry which is preliminary data.</text>
</comment>
<evidence type="ECO:0000313" key="3">
    <source>
        <dbReference type="EMBL" id="MCS4037075.1"/>
    </source>
</evidence>
<gene>
    <name evidence="3" type="ORF">GGQ01_002154</name>
</gene>
<proteinExistence type="predicted"/>
<feature type="region of interest" description="Disordered" evidence="2">
    <location>
        <begin position="79"/>
        <end position="162"/>
    </location>
</feature>
<dbReference type="RefSeq" id="WP_103016145.1">
    <property type="nucleotide sequence ID" value="NZ_CALTSQ010000003.1"/>
</dbReference>
<feature type="compositionally biased region" description="Basic and acidic residues" evidence="2">
    <location>
        <begin position="131"/>
        <end position="162"/>
    </location>
</feature>
<sequence>MTDDEFQRLKETEKRHLRAKKCLQTTLDQLKQQEEVQGVVRRMTQGARRLLAETESLVDRLRGAVAEQEARFEVALDDEWEEDDEGLREAEEALRDERAEQLVRRMKAEETESSTRPGAAPGADDLSASGAKEEAAEADEPHPEGPDKTIGRMGDLRADDAS</sequence>
<protein>
    <submittedName>
        <fullName evidence="3">Nucleic acid-binding Zn-ribbon protein</fullName>
    </submittedName>
</protein>
<dbReference type="Proteomes" id="UP001155040">
    <property type="component" value="Unassembled WGS sequence"/>
</dbReference>
<dbReference type="EMBL" id="JANUBF010000013">
    <property type="protein sequence ID" value="MCS4037075.1"/>
    <property type="molecule type" value="Genomic_DNA"/>
</dbReference>
<dbReference type="AlphaFoldDB" id="A0A9X2ZBB1"/>
<name>A0A9X2ZBB1_9BACT</name>
<evidence type="ECO:0000313" key="4">
    <source>
        <dbReference type="Proteomes" id="UP001155040"/>
    </source>
</evidence>
<evidence type="ECO:0000256" key="2">
    <source>
        <dbReference type="SAM" id="MobiDB-lite"/>
    </source>
</evidence>